<evidence type="ECO:0000313" key="3">
    <source>
        <dbReference type="Proteomes" id="UP000547510"/>
    </source>
</evidence>
<feature type="signal peptide" evidence="1">
    <location>
        <begin position="1"/>
        <end position="33"/>
    </location>
</feature>
<accession>A0A841CQ44</accession>
<keyword evidence="3" id="KW-1185">Reference proteome</keyword>
<feature type="chain" id="PRO_5039372208" evidence="1">
    <location>
        <begin position="34"/>
        <end position="161"/>
    </location>
</feature>
<proteinExistence type="predicted"/>
<keyword evidence="1" id="KW-0732">Signal</keyword>
<evidence type="ECO:0000256" key="1">
    <source>
        <dbReference type="SAM" id="SignalP"/>
    </source>
</evidence>
<dbReference type="Proteomes" id="UP000547510">
    <property type="component" value="Unassembled WGS sequence"/>
</dbReference>
<reference evidence="2 3" key="1">
    <citation type="submission" date="2020-08" db="EMBL/GenBank/DDBJ databases">
        <title>Genomic Encyclopedia of Type Strains, Phase III (KMG-III): the genomes of soil and plant-associated and newly described type strains.</title>
        <authorList>
            <person name="Whitman W."/>
        </authorList>
    </citation>
    <scope>NUCLEOTIDE SEQUENCE [LARGE SCALE GENOMIC DNA]</scope>
    <source>
        <strain evidence="2 3">CECT 8640</strain>
    </source>
</reference>
<gene>
    <name evidence="2" type="ORF">FHS29_004795</name>
</gene>
<dbReference type="RefSeq" id="WP_184693920.1">
    <property type="nucleotide sequence ID" value="NZ_JACHJN010000007.1"/>
</dbReference>
<organism evidence="2 3">
    <name type="scientific">Saccharothrix tamanrassetensis</name>
    <dbReference type="NCBI Taxonomy" id="1051531"/>
    <lineage>
        <taxon>Bacteria</taxon>
        <taxon>Bacillati</taxon>
        <taxon>Actinomycetota</taxon>
        <taxon>Actinomycetes</taxon>
        <taxon>Pseudonocardiales</taxon>
        <taxon>Pseudonocardiaceae</taxon>
        <taxon>Saccharothrix</taxon>
    </lineage>
</organism>
<name>A0A841CQ44_9PSEU</name>
<comment type="caution">
    <text evidence="2">The sequence shown here is derived from an EMBL/GenBank/DDBJ whole genome shotgun (WGS) entry which is preliminary data.</text>
</comment>
<evidence type="ECO:0000313" key="2">
    <source>
        <dbReference type="EMBL" id="MBB5958187.1"/>
    </source>
</evidence>
<protein>
    <submittedName>
        <fullName evidence="2">Uncharacterized protein</fullName>
    </submittedName>
</protein>
<dbReference type="EMBL" id="JACHJN010000007">
    <property type="protein sequence ID" value="MBB5958187.1"/>
    <property type="molecule type" value="Genomic_DNA"/>
</dbReference>
<dbReference type="AlphaFoldDB" id="A0A841CQ44"/>
<sequence length="161" mass="16575">MAFPVVFGRTLAAAGLVVGVCAAAASSPAVVVAEPTMTAPGTGKVVIDEKVTKGQDGFEFTGTVSCPENESPVEFTRVVLAVKQDTTAGVGESDTVECDDGGQGRAPVEGKWKVVVETEQQQPGSAAKKPVEWKPGKAEAYVAVIQGTQFSMAKGPVTFSE</sequence>